<accession>A0A154QIY7</accession>
<dbReference type="eggNOG" id="ENOG5030ZQ2">
    <property type="taxonomic scope" value="Bacteria"/>
</dbReference>
<reference evidence="2 3" key="1">
    <citation type="journal article" date="2016" name="MBio">
        <title>Lateral Gene Transfer in a Heavy Metal-Contaminated-Groundwater Microbial Community.</title>
        <authorList>
            <person name="Hemme C.L."/>
            <person name="Green S.J."/>
            <person name="Rishishwar L."/>
            <person name="Prakash O."/>
            <person name="Pettenato A."/>
            <person name="Chakraborty R."/>
            <person name="Deutschbauer A.M."/>
            <person name="Van Nostrand J.D."/>
            <person name="Wu L."/>
            <person name="He Z."/>
            <person name="Jordan I.K."/>
            <person name="Hazen T.C."/>
            <person name="Arkin A.P."/>
            <person name="Kostka J.E."/>
            <person name="Zhou J."/>
        </authorList>
    </citation>
    <scope>NUCLEOTIDE SEQUENCE [LARGE SCALE GENOMIC DNA]</scope>
    <source>
        <strain evidence="2 3">FW104-T7</strain>
    </source>
</reference>
<dbReference type="Proteomes" id="UP000076131">
    <property type="component" value="Unassembled WGS sequence"/>
</dbReference>
<keyword evidence="3" id="KW-1185">Reference proteome</keyword>
<gene>
    <name evidence="2" type="ORF">RHOFW104T7_10015</name>
</gene>
<feature type="chain" id="PRO_5007600109" evidence="1">
    <location>
        <begin position="20"/>
        <end position="129"/>
    </location>
</feature>
<protein>
    <submittedName>
        <fullName evidence="2">Uncharacterized protein</fullName>
    </submittedName>
</protein>
<feature type="signal peptide" evidence="1">
    <location>
        <begin position="1"/>
        <end position="19"/>
    </location>
</feature>
<name>A0A154QIY7_9GAMM</name>
<dbReference type="RefSeq" id="WP_008436493.1">
    <property type="nucleotide sequence ID" value="NZ_LVJS01000032.1"/>
</dbReference>
<sequence>MGRIILFAALAVSALPVFAATQSYADAKALADRDEASVSKAQSAALLASQKAVIERIVPACAGGVGPAGMPPFVVVVELDAAGKVAATWREGSSDFAVCFEQQLGTLSLFAPPRAPFYTSFEMSMSPGD</sequence>
<evidence type="ECO:0000313" key="2">
    <source>
        <dbReference type="EMBL" id="KZC24202.1"/>
    </source>
</evidence>
<dbReference type="EMBL" id="LVJS01000032">
    <property type="protein sequence ID" value="KZC24202.1"/>
    <property type="molecule type" value="Genomic_DNA"/>
</dbReference>
<dbReference type="AlphaFoldDB" id="A0A154QIY7"/>
<organism evidence="2 3">
    <name type="scientific">Rhodanobacter thiooxydans</name>
    <dbReference type="NCBI Taxonomy" id="416169"/>
    <lineage>
        <taxon>Bacteria</taxon>
        <taxon>Pseudomonadati</taxon>
        <taxon>Pseudomonadota</taxon>
        <taxon>Gammaproteobacteria</taxon>
        <taxon>Lysobacterales</taxon>
        <taxon>Rhodanobacteraceae</taxon>
        <taxon>Rhodanobacter</taxon>
    </lineage>
</organism>
<proteinExistence type="predicted"/>
<evidence type="ECO:0000313" key="3">
    <source>
        <dbReference type="Proteomes" id="UP000076131"/>
    </source>
</evidence>
<evidence type="ECO:0000256" key="1">
    <source>
        <dbReference type="SAM" id="SignalP"/>
    </source>
</evidence>
<keyword evidence="1" id="KW-0732">Signal</keyword>
<comment type="caution">
    <text evidence="2">The sequence shown here is derived from an EMBL/GenBank/DDBJ whole genome shotgun (WGS) entry which is preliminary data.</text>
</comment>